<accession>A0A1F5YYQ5</accession>
<sequence>MSSSKRPIARVWHLYHTAFQYLAKNRAREYSGLKKGLVYLLLVIFFVLSLPVAAVRQMICFLKGLNRLREPR</sequence>
<reference evidence="2 3" key="1">
    <citation type="journal article" date="2016" name="Nat. Commun.">
        <title>Thousands of microbial genomes shed light on interconnected biogeochemical processes in an aquifer system.</title>
        <authorList>
            <person name="Anantharaman K."/>
            <person name="Brown C.T."/>
            <person name="Hug L.A."/>
            <person name="Sharon I."/>
            <person name="Castelle C.J."/>
            <person name="Probst A.J."/>
            <person name="Thomas B.C."/>
            <person name="Singh A."/>
            <person name="Wilkins M.J."/>
            <person name="Karaoz U."/>
            <person name="Brodie E.L."/>
            <person name="Williams K.H."/>
            <person name="Hubbard S.S."/>
            <person name="Banfield J.F."/>
        </authorList>
    </citation>
    <scope>NUCLEOTIDE SEQUENCE [LARGE SCALE GENOMIC DNA]</scope>
</reference>
<keyword evidence="1" id="KW-0812">Transmembrane</keyword>
<comment type="caution">
    <text evidence="2">The sequence shown here is derived from an EMBL/GenBank/DDBJ whole genome shotgun (WGS) entry which is preliminary data.</text>
</comment>
<keyword evidence="1" id="KW-1133">Transmembrane helix</keyword>
<name>A0A1F5YYQ5_9BACT</name>
<evidence type="ECO:0000313" key="2">
    <source>
        <dbReference type="EMBL" id="OGG05223.1"/>
    </source>
</evidence>
<dbReference type="STRING" id="1817867.A3F83_07730"/>
<keyword evidence="1" id="KW-0472">Membrane</keyword>
<protein>
    <submittedName>
        <fullName evidence="2">Uncharacterized protein</fullName>
    </submittedName>
</protein>
<evidence type="ECO:0000313" key="3">
    <source>
        <dbReference type="Proteomes" id="UP000179129"/>
    </source>
</evidence>
<organism evidence="2 3">
    <name type="scientific">Candidatus Glassbacteria bacterium RIFCSPLOWO2_12_FULL_58_11</name>
    <dbReference type="NCBI Taxonomy" id="1817867"/>
    <lineage>
        <taxon>Bacteria</taxon>
        <taxon>Candidatus Glassiibacteriota</taxon>
    </lineage>
</organism>
<proteinExistence type="predicted"/>
<dbReference type="Proteomes" id="UP000179129">
    <property type="component" value="Unassembled WGS sequence"/>
</dbReference>
<dbReference type="EMBL" id="MFIX01000078">
    <property type="protein sequence ID" value="OGG05223.1"/>
    <property type="molecule type" value="Genomic_DNA"/>
</dbReference>
<evidence type="ECO:0000256" key="1">
    <source>
        <dbReference type="SAM" id="Phobius"/>
    </source>
</evidence>
<gene>
    <name evidence="2" type="ORF">A3F83_07730</name>
</gene>
<feature type="transmembrane region" description="Helical" evidence="1">
    <location>
        <begin position="36"/>
        <end position="59"/>
    </location>
</feature>
<dbReference type="AlphaFoldDB" id="A0A1F5YYQ5"/>